<keyword evidence="2" id="KW-0812">Transmembrane</keyword>
<gene>
    <name evidence="3" type="ORF">GCM10010403_27780</name>
</gene>
<name>A0ABN3FNH7_9ACTN</name>
<comment type="caution">
    <text evidence="3">The sequence shown here is derived from an EMBL/GenBank/DDBJ whole genome shotgun (WGS) entry which is preliminary data.</text>
</comment>
<reference evidence="3 4" key="1">
    <citation type="journal article" date="2019" name="Int. J. Syst. Evol. Microbiol.">
        <title>The Global Catalogue of Microorganisms (GCM) 10K type strain sequencing project: providing services to taxonomists for standard genome sequencing and annotation.</title>
        <authorList>
            <consortium name="The Broad Institute Genomics Platform"/>
            <consortium name="The Broad Institute Genome Sequencing Center for Infectious Disease"/>
            <person name="Wu L."/>
            <person name="Ma J."/>
        </authorList>
    </citation>
    <scope>NUCLEOTIDE SEQUENCE [LARGE SCALE GENOMIC DNA]</scope>
    <source>
        <strain evidence="3 4">JCM 6238</strain>
    </source>
</reference>
<organism evidence="3 4">
    <name type="scientific">Glycomyces rutgersensis</name>
    <dbReference type="NCBI Taxonomy" id="58115"/>
    <lineage>
        <taxon>Bacteria</taxon>
        <taxon>Bacillati</taxon>
        <taxon>Actinomycetota</taxon>
        <taxon>Actinomycetes</taxon>
        <taxon>Glycomycetales</taxon>
        <taxon>Glycomycetaceae</taxon>
        <taxon>Glycomyces</taxon>
    </lineage>
</organism>
<evidence type="ECO:0000256" key="1">
    <source>
        <dbReference type="SAM" id="MobiDB-lite"/>
    </source>
</evidence>
<dbReference type="EMBL" id="BAAASX010000004">
    <property type="protein sequence ID" value="GAA2334253.1"/>
    <property type="molecule type" value="Genomic_DNA"/>
</dbReference>
<evidence type="ECO:0000313" key="3">
    <source>
        <dbReference type="EMBL" id="GAA2334253.1"/>
    </source>
</evidence>
<keyword evidence="2" id="KW-0472">Membrane</keyword>
<feature type="transmembrane region" description="Helical" evidence="2">
    <location>
        <begin position="42"/>
        <end position="62"/>
    </location>
</feature>
<feature type="region of interest" description="Disordered" evidence="1">
    <location>
        <begin position="1"/>
        <end position="28"/>
    </location>
</feature>
<evidence type="ECO:0000313" key="4">
    <source>
        <dbReference type="Proteomes" id="UP001501584"/>
    </source>
</evidence>
<sequence length="64" mass="7263">MLDSLGSTAYAGRMNDTPDRNEPGRQRRRFWRPSSASEWVEMAIYVFFALIALLAAIGWLVAET</sequence>
<dbReference type="Proteomes" id="UP001501584">
    <property type="component" value="Unassembled WGS sequence"/>
</dbReference>
<protein>
    <submittedName>
        <fullName evidence="3">Uncharacterized protein</fullName>
    </submittedName>
</protein>
<proteinExistence type="predicted"/>
<keyword evidence="2" id="KW-1133">Transmembrane helix</keyword>
<feature type="compositionally biased region" description="Basic and acidic residues" evidence="1">
    <location>
        <begin position="16"/>
        <end position="25"/>
    </location>
</feature>
<accession>A0ABN3FNH7</accession>
<evidence type="ECO:0000256" key="2">
    <source>
        <dbReference type="SAM" id="Phobius"/>
    </source>
</evidence>
<keyword evidence="4" id="KW-1185">Reference proteome</keyword>